<feature type="transmembrane region" description="Helical" evidence="9">
    <location>
        <begin position="83"/>
        <end position="104"/>
    </location>
</feature>
<keyword evidence="3 8" id="KW-0812">Transmembrane</keyword>
<dbReference type="SUPFAM" id="SSF81338">
    <property type="entry name" value="Aquaporin-like"/>
    <property type="match status" value="1"/>
</dbReference>
<dbReference type="PRINTS" id="PR00783">
    <property type="entry name" value="MINTRINSICP"/>
</dbReference>
<evidence type="ECO:0000256" key="5">
    <source>
        <dbReference type="ARBA" id="ARBA00022989"/>
    </source>
</evidence>
<dbReference type="PANTHER" id="PTHR46739:SF2">
    <property type="entry name" value="MAJOR INTRINSIC PROTEIN (MIP) FAMILY TRANSPORTER"/>
    <property type="match status" value="1"/>
</dbReference>
<evidence type="ECO:0000256" key="3">
    <source>
        <dbReference type="ARBA" id="ARBA00022692"/>
    </source>
</evidence>
<reference evidence="10 11" key="1">
    <citation type="journal article" date="2019" name="G3 (Bethesda)">
        <title>Sequencing of a Wild Apple (Malus baccata) Genome Unravels the Differences Between Cultivated and Wild Apple Species Regarding Disease Resistance and Cold Tolerance.</title>
        <authorList>
            <person name="Chen X."/>
        </authorList>
    </citation>
    <scope>NUCLEOTIDE SEQUENCE [LARGE SCALE GENOMIC DNA]</scope>
    <source>
        <strain evidence="11">cv. Shandingzi</strain>
        <tissue evidence="10">Leaves</tissue>
    </source>
</reference>
<evidence type="ECO:0000313" key="10">
    <source>
        <dbReference type="EMBL" id="TQD87093.1"/>
    </source>
</evidence>
<dbReference type="Proteomes" id="UP000315295">
    <property type="component" value="Unassembled WGS sequence"/>
</dbReference>
<dbReference type="InterPro" id="IPR044222">
    <property type="entry name" value="SIP1-1/2-like"/>
</dbReference>
<keyword evidence="2 8" id="KW-0813">Transport</keyword>
<dbReference type="EMBL" id="VIEB01000548">
    <property type="protein sequence ID" value="TQD87093.1"/>
    <property type="molecule type" value="Genomic_DNA"/>
</dbReference>
<keyword evidence="4" id="KW-0677">Repeat</keyword>
<proteinExistence type="inferred from homology"/>
<gene>
    <name evidence="10" type="ORF">C1H46_027368</name>
</gene>
<sequence length="307" mass="33135">MLTSAFYQGSTNRINLISAFLVYWTAEICSAHVVFPHWWDALPIYTGQKKQIQQRKIVGAKLQKKDKMGVIKAAAGDAILTSVWVFCAPSMGVFTSIIASFLGIQARSLSGLFITTIISTVLILTISLIGKLLGGASFNPSTTASFYTAGLNPGTSLLSMAVRFPAQAAGGVGGAKAILQVMPKKYKHMLRGPSLKVDLYTGIMAEGVMTCLLCFALLVIMLRGPRNPIVKIWMLSIVTIGLVVAGNGYTGPSMNPANAFGWAYVNNWHNSWELFLVYWIGPFVGATVAALAFRVLFPPPVPKEKKA</sequence>
<dbReference type="InterPro" id="IPR023271">
    <property type="entry name" value="Aquaporin-like"/>
</dbReference>
<dbReference type="Pfam" id="PF00230">
    <property type="entry name" value="MIP"/>
    <property type="match status" value="1"/>
</dbReference>
<keyword evidence="5 9" id="KW-1133">Transmembrane helix</keyword>
<protein>
    <recommendedName>
        <fullName evidence="12">Aquaporin</fullName>
    </recommendedName>
</protein>
<keyword evidence="6 9" id="KW-0472">Membrane</keyword>
<evidence type="ECO:0008006" key="12">
    <source>
        <dbReference type="Google" id="ProtNLM"/>
    </source>
</evidence>
<comment type="subcellular location">
    <subcellularLocation>
        <location evidence="1">Membrane</location>
        <topology evidence="1">Multi-pass membrane protein</topology>
    </subcellularLocation>
</comment>
<feature type="transmembrane region" description="Helical" evidence="9">
    <location>
        <begin position="232"/>
        <end position="250"/>
    </location>
</feature>
<comment type="caution">
    <text evidence="10">The sequence shown here is derived from an EMBL/GenBank/DDBJ whole genome shotgun (WGS) entry which is preliminary data.</text>
</comment>
<evidence type="ECO:0000256" key="2">
    <source>
        <dbReference type="ARBA" id="ARBA00022448"/>
    </source>
</evidence>
<dbReference type="InterPro" id="IPR000425">
    <property type="entry name" value="MIP"/>
</dbReference>
<evidence type="ECO:0000256" key="9">
    <source>
        <dbReference type="SAM" id="Phobius"/>
    </source>
</evidence>
<feature type="transmembrane region" description="Helical" evidence="9">
    <location>
        <begin position="20"/>
        <end position="39"/>
    </location>
</feature>
<dbReference type="STRING" id="106549.A0A540LKU1"/>
<dbReference type="AlphaFoldDB" id="A0A540LKU1"/>
<dbReference type="GO" id="GO:0015250">
    <property type="term" value="F:water channel activity"/>
    <property type="evidence" value="ECO:0007669"/>
    <property type="project" value="InterPro"/>
</dbReference>
<name>A0A540LKU1_MALBA</name>
<accession>A0A540LKU1</accession>
<evidence type="ECO:0000256" key="1">
    <source>
        <dbReference type="ARBA" id="ARBA00004141"/>
    </source>
</evidence>
<evidence type="ECO:0000256" key="6">
    <source>
        <dbReference type="ARBA" id="ARBA00023136"/>
    </source>
</evidence>
<feature type="transmembrane region" description="Helical" evidence="9">
    <location>
        <begin position="276"/>
        <end position="297"/>
    </location>
</feature>
<feature type="transmembrane region" description="Helical" evidence="9">
    <location>
        <begin position="111"/>
        <end position="130"/>
    </location>
</feature>
<comment type="similarity">
    <text evidence="7">Belongs to the MIP/aquaporin (TC 1.A.8) family. SIP (TC 1.A.8.10) subfamily.</text>
</comment>
<dbReference type="Gene3D" id="1.20.1080.10">
    <property type="entry name" value="Glycerol uptake facilitator protein"/>
    <property type="match status" value="1"/>
</dbReference>
<evidence type="ECO:0000256" key="8">
    <source>
        <dbReference type="RuleBase" id="RU000477"/>
    </source>
</evidence>
<dbReference type="PANTHER" id="PTHR46739">
    <property type="entry name" value="AQUAPORIN SIP1-1"/>
    <property type="match status" value="1"/>
</dbReference>
<dbReference type="GO" id="GO:0016020">
    <property type="term" value="C:membrane"/>
    <property type="evidence" value="ECO:0007669"/>
    <property type="project" value="UniProtKB-SubCell"/>
</dbReference>
<organism evidence="10 11">
    <name type="scientific">Malus baccata</name>
    <name type="common">Siberian crab apple</name>
    <name type="synonym">Pyrus baccata</name>
    <dbReference type="NCBI Taxonomy" id="106549"/>
    <lineage>
        <taxon>Eukaryota</taxon>
        <taxon>Viridiplantae</taxon>
        <taxon>Streptophyta</taxon>
        <taxon>Embryophyta</taxon>
        <taxon>Tracheophyta</taxon>
        <taxon>Spermatophyta</taxon>
        <taxon>Magnoliopsida</taxon>
        <taxon>eudicotyledons</taxon>
        <taxon>Gunneridae</taxon>
        <taxon>Pentapetalae</taxon>
        <taxon>rosids</taxon>
        <taxon>fabids</taxon>
        <taxon>Rosales</taxon>
        <taxon>Rosaceae</taxon>
        <taxon>Amygdaloideae</taxon>
        <taxon>Maleae</taxon>
        <taxon>Malus</taxon>
    </lineage>
</organism>
<evidence type="ECO:0000313" key="11">
    <source>
        <dbReference type="Proteomes" id="UP000315295"/>
    </source>
</evidence>
<evidence type="ECO:0000256" key="7">
    <source>
        <dbReference type="ARBA" id="ARBA00024030"/>
    </source>
</evidence>
<keyword evidence="11" id="KW-1185">Reference proteome</keyword>
<evidence type="ECO:0000256" key="4">
    <source>
        <dbReference type="ARBA" id="ARBA00022737"/>
    </source>
</evidence>
<feature type="transmembrane region" description="Helical" evidence="9">
    <location>
        <begin position="199"/>
        <end position="220"/>
    </location>
</feature>